<dbReference type="InterPro" id="IPR019282">
    <property type="entry name" value="Glycoamylase-like_cons_dom"/>
</dbReference>
<dbReference type="Proteomes" id="UP001589654">
    <property type="component" value="Unassembled WGS sequence"/>
</dbReference>
<dbReference type="Gene3D" id="1.50.10.140">
    <property type="match status" value="1"/>
</dbReference>
<comment type="caution">
    <text evidence="2">The sequence shown here is derived from an EMBL/GenBank/DDBJ whole genome shotgun (WGS) entry which is preliminary data.</text>
</comment>
<dbReference type="PROSITE" id="PS51257">
    <property type="entry name" value="PROKAR_LIPOPROTEIN"/>
    <property type="match status" value="1"/>
</dbReference>
<protein>
    <submittedName>
        <fullName evidence="2">Glucoamylase family protein</fullName>
    </submittedName>
</protein>
<accession>A0ABV5J8U3</accession>
<dbReference type="RefSeq" id="WP_290248689.1">
    <property type="nucleotide sequence ID" value="NZ_JAUFQT010000001.1"/>
</dbReference>
<evidence type="ECO:0000313" key="2">
    <source>
        <dbReference type="EMBL" id="MFB9213263.1"/>
    </source>
</evidence>
<reference evidence="2 3" key="1">
    <citation type="submission" date="2024-09" db="EMBL/GenBank/DDBJ databases">
        <authorList>
            <person name="Sun Q."/>
            <person name="Mori K."/>
        </authorList>
    </citation>
    <scope>NUCLEOTIDE SEQUENCE [LARGE SCALE GENOMIC DNA]</scope>
    <source>
        <strain evidence="2 3">CECT 7682</strain>
    </source>
</reference>
<dbReference type="Pfam" id="PF10091">
    <property type="entry name" value="Glycoamylase"/>
    <property type="match status" value="1"/>
</dbReference>
<dbReference type="PIRSF" id="PIRSF028431">
    <property type="entry name" value="UCP028431"/>
    <property type="match status" value="1"/>
</dbReference>
<dbReference type="EMBL" id="JBHMEW010000067">
    <property type="protein sequence ID" value="MFB9213263.1"/>
    <property type="molecule type" value="Genomic_DNA"/>
</dbReference>
<evidence type="ECO:0000259" key="1">
    <source>
        <dbReference type="Pfam" id="PF10091"/>
    </source>
</evidence>
<feature type="domain" description="Glycoamylase-like" evidence="1">
    <location>
        <begin position="295"/>
        <end position="512"/>
    </location>
</feature>
<evidence type="ECO:0000313" key="3">
    <source>
        <dbReference type="Proteomes" id="UP001589654"/>
    </source>
</evidence>
<sequence length="529" mass="60461">MKYNLYLPITLLLLPFVLGCGPAKKESDGNIIAKGYDRHVELHWPAASQASSYLILVSSDGKNFSPRATVQDTMYMDFVNDLGQNLNLNYKIVALNENKEETELGSTMVTTNDFSEEELLNMVQYYTFRYFWEGAEPNSGMARERIHIDGEYPQNDRNVVTTGGTGFGIFGILAGIERRWITRQEGVDRFEKMVNFLENADRFHGVWPHWLHGETGKVKPFSPKDNGGDLVESAFLMQGLLAVREYFKNGNDQEKAIAQKIDELWKAMEWDWYTKGGEDVLYWHWSPNHGWEMDFPLKGYNECLITYILAASSPTHGVPAKVYHEGWARNGDINTLVNPYDYQLTLKHNGAEKMGGPLFWAHYSYIGLNPKGLEDQYANYWKENTNHTLINRAWCVENSQGYKGYGEDLWGLTASYSVNGYAGHRPGKDFGVISPTAALSSFPYTPEESMKVLKNLYYNYGDRVFGRYGFYDALSPEENYYPKRYLAIDQGPIVAMIENHRSGLGWKLFMQAPEIQNGLEKLGFNREAK</sequence>
<gene>
    <name evidence="2" type="ORF">ACFFUR_15715</name>
</gene>
<organism evidence="2 3">
    <name type="scientific">Echinicola jeungdonensis</name>
    <dbReference type="NCBI Taxonomy" id="709343"/>
    <lineage>
        <taxon>Bacteria</taxon>
        <taxon>Pseudomonadati</taxon>
        <taxon>Bacteroidota</taxon>
        <taxon>Cytophagia</taxon>
        <taxon>Cytophagales</taxon>
        <taxon>Cyclobacteriaceae</taxon>
        <taxon>Echinicola</taxon>
    </lineage>
</organism>
<name>A0ABV5J8U3_9BACT</name>
<dbReference type="InterPro" id="IPR016883">
    <property type="entry name" value="UCP028431"/>
</dbReference>
<keyword evidence="3" id="KW-1185">Reference proteome</keyword>
<proteinExistence type="predicted"/>